<evidence type="ECO:0000313" key="4">
    <source>
        <dbReference type="Proteomes" id="UP000292385"/>
    </source>
</evidence>
<name>A0ABY2AD92_9ACTN</name>
<dbReference type="SUPFAM" id="SSF51905">
    <property type="entry name" value="FAD/NAD(P)-binding domain"/>
    <property type="match status" value="1"/>
</dbReference>
<dbReference type="EMBL" id="SJJY01000001">
    <property type="protein sequence ID" value="TCC27634.1"/>
    <property type="molecule type" value="Genomic_DNA"/>
</dbReference>
<dbReference type="InterPro" id="IPR006076">
    <property type="entry name" value="FAD-dep_OxRdtase"/>
</dbReference>
<evidence type="ECO:0000313" key="3">
    <source>
        <dbReference type="EMBL" id="TCC27634.1"/>
    </source>
</evidence>
<dbReference type="Gene3D" id="3.30.9.10">
    <property type="entry name" value="D-Amino Acid Oxidase, subunit A, domain 2"/>
    <property type="match status" value="1"/>
</dbReference>
<dbReference type="InterPro" id="IPR036188">
    <property type="entry name" value="FAD/NAD-bd_sf"/>
</dbReference>
<accession>A0ABY2AD92</accession>
<keyword evidence="1" id="KW-0560">Oxidoreductase</keyword>
<evidence type="ECO:0000256" key="1">
    <source>
        <dbReference type="ARBA" id="ARBA00023002"/>
    </source>
</evidence>
<sequence length="415" mass="43066">MRVLVIGGGVIGLWSAVGLAEAGADVTVLDAGPQAGFASPAAAGWVVPALSAPLSGPGVLLHSARQALHREAPFSVAPRLTSTLLRWIAGFVRSGSAQRYAAGLRAVLDLGAGCVDDFARLQDKADLELRQTGLLMAAVTQAGLDEVAQLADATTAAGYKGGYDVLDGAAARSREPALGPAVSGAVHAVDEVQVRPEQVLRALQEQLAAAGGRLVNATVSRLRPGWEVETSAGRFGADRLLLAAGAWTTELLAVLGIRIPLLAATGYSITTRGTGRAPRVAVKLVEPSIAVTPFADGVRVAARLDLGRPGGPITERRLATILDRTTPYFADWRPGSSTATFAGMRPATPDSLPLIGAVPGRRGLYVATGHGMLGLTLAPGTARHVVPLVLDDVRSPELRPFAPERYLLSGAWRRP</sequence>
<dbReference type="RefSeq" id="WP_131460326.1">
    <property type="nucleotide sequence ID" value="NZ_SJJY01000001.1"/>
</dbReference>
<reference evidence="3 4" key="1">
    <citation type="submission" date="2019-02" db="EMBL/GenBank/DDBJ databases">
        <title>Kribbella capetownensis sp. nov. and Kribbella speibonae sp. nov., isolated from soil.</title>
        <authorList>
            <person name="Curtis S.M."/>
            <person name="Norton I."/>
            <person name="Everest G.J."/>
            <person name="Meyers P.R."/>
        </authorList>
    </citation>
    <scope>NUCLEOTIDE SEQUENCE [LARGE SCALE GENOMIC DNA]</scope>
    <source>
        <strain evidence="3 4">SK5</strain>
    </source>
</reference>
<dbReference type="Pfam" id="PF01266">
    <property type="entry name" value="DAO"/>
    <property type="match status" value="1"/>
</dbReference>
<dbReference type="Proteomes" id="UP000292385">
    <property type="component" value="Unassembled WGS sequence"/>
</dbReference>
<dbReference type="PANTHER" id="PTHR13847">
    <property type="entry name" value="SARCOSINE DEHYDROGENASE-RELATED"/>
    <property type="match status" value="1"/>
</dbReference>
<gene>
    <name evidence="3" type="ORF">E0H58_06725</name>
</gene>
<feature type="domain" description="FAD dependent oxidoreductase" evidence="2">
    <location>
        <begin position="2"/>
        <end position="386"/>
    </location>
</feature>
<dbReference type="Gene3D" id="3.50.50.60">
    <property type="entry name" value="FAD/NAD(P)-binding domain"/>
    <property type="match status" value="2"/>
</dbReference>
<comment type="caution">
    <text evidence="3">The sequence shown here is derived from an EMBL/GenBank/DDBJ whole genome shotgun (WGS) entry which is preliminary data.</text>
</comment>
<protein>
    <submittedName>
        <fullName evidence="3">FAD-dependent oxidoreductase</fullName>
    </submittedName>
</protein>
<organism evidence="3 4">
    <name type="scientific">Kribbella speibonae</name>
    <dbReference type="NCBI Taxonomy" id="1572660"/>
    <lineage>
        <taxon>Bacteria</taxon>
        <taxon>Bacillati</taxon>
        <taxon>Actinomycetota</taxon>
        <taxon>Actinomycetes</taxon>
        <taxon>Propionibacteriales</taxon>
        <taxon>Kribbellaceae</taxon>
        <taxon>Kribbella</taxon>
    </lineage>
</organism>
<evidence type="ECO:0000259" key="2">
    <source>
        <dbReference type="Pfam" id="PF01266"/>
    </source>
</evidence>
<dbReference type="PANTHER" id="PTHR13847:SF289">
    <property type="entry name" value="GLYCINE OXIDASE"/>
    <property type="match status" value="1"/>
</dbReference>
<proteinExistence type="predicted"/>
<keyword evidence="4" id="KW-1185">Reference proteome</keyword>